<dbReference type="EMBL" id="DS113891">
    <property type="protein sequence ID" value="EAX93816.1"/>
    <property type="molecule type" value="Genomic_DNA"/>
</dbReference>
<dbReference type="VEuPathDB" id="TrichDB:TVAGG3_0938280"/>
<dbReference type="Proteomes" id="UP000001542">
    <property type="component" value="Unassembled WGS sequence"/>
</dbReference>
<organism evidence="2 3">
    <name type="scientific">Trichomonas vaginalis (strain ATCC PRA-98 / G3)</name>
    <dbReference type="NCBI Taxonomy" id="412133"/>
    <lineage>
        <taxon>Eukaryota</taxon>
        <taxon>Metamonada</taxon>
        <taxon>Parabasalia</taxon>
        <taxon>Trichomonadida</taxon>
        <taxon>Trichomonadidae</taxon>
        <taxon>Trichomonas</taxon>
    </lineage>
</organism>
<gene>
    <name evidence="2" type="ORF">TVAG_054210</name>
</gene>
<evidence type="ECO:0000256" key="1">
    <source>
        <dbReference type="SAM" id="Coils"/>
    </source>
</evidence>
<reference evidence="2" key="2">
    <citation type="journal article" date="2007" name="Science">
        <title>Draft genome sequence of the sexually transmitted pathogen Trichomonas vaginalis.</title>
        <authorList>
            <person name="Carlton J.M."/>
            <person name="Hirt R.P."/>
            <person name="Silva J.C."/>
            <person name="Delcher A.L."/>
            <person name="Schatz M."/>
            <person name="Zhao Q."/>
            <person name="Wortman J.R."/>
            <person name="Bidwell S.L."/>
            <person name="Alsmark U.C.M."/>
            <person name="Besteiro S."/>
            <person name="Sicheritz-Ponten T."/>
            <person name="Noel C.J."/>
            <person name="Dacks J.B."/>
            <person name="Foster P.G."/>
            <person name="Simillion C."/>
            <person name="Van de Peer Y."/>
            <person name="Miranda-Saavedra D."/>
            <person name="Barton G.J."/>
            <person name="Westrop G.D."/>
            <person name="Mueller S."/>
            <person name="Dessi D."/>
            <person name="Fiori P.L."/>
            <person name="Ren Q."/>
            <person name="Paulsen I."/>
            <person name="Zhang H."/>
            <person name="Bastida-Corcuera F.D."/>
            <person name="Simoes-Barbosa A."/>
            <person name="Brown M.T."/>
            <person name="Hayes R.D."/>
            <person name="Mukherjee M."/>
            <person name="Okumura C.Y."/>
            <person name="Schneider R."/>
            <person name="Smith A.J."/>
            <person name="Vanacova S."/>
            <person name="Villalvazo M."/>
            <person name="Haas B.J."/>
            <person name="Pertea M."/>
            <person name="Feldblyum T.V."/>
            <person name="Utterback T.R."/>
            <person name="Shu C.L."/>
            <person name="Osoegawa K."/>
            <person name="de Jong P.J."/>
            <person name="Hrdy I."/>
            <person name="Horvathova L."/>
            <person name="Zubacova Z."/>
            <person name="Dolezal P."/>
            <person name="Malik S.B."/>
            <person name="Logsdon J.M. Jr."/>
            <person name="Henze K."/>
            <person name="Gupta A."/>
            <person name="Wang C.C."/>
            <person name="Dunne R.L."/>
            <person name="Upcroft J.A."/>
            <person name="Upcroft P."/>
            <person name="White O."/>
            <person name="Salzberg S.L."/>
            <person name="Tang P."/>
            <person name="Chiu C.-H."/>
            <person name="Lee Y.-S."/>
            <person name="Embley T.M."/>
            <person name="Coombs G.H."/>
            <person name="Mottram J.C."/>
            <person name="Tachezy J."/>
            <person name="Fraser-Liggett C.M."/>
            <person name="Johnson P.J."/>
        </authorList>
    </citation>
    <scope>NUCLEOTIDE SEQUENCE [LARGE SCALE GENOMIC DNA]</scope>
    <source>
        <strain evidence="2">G3</strain>
    </source>
</reference>
<dbReference type="KEGG" id="tva:4751541"/>
<evidence type="ECO:0000313" key="3">
    <source>
        <dbReference type="Proteomes" id="UP000001542"/>
    </source>
</evidence>
<keyword evidence="3" id="KW-1185">Reference proteome</keyword>
<dbReference type="GO" id="GO:0000793">
    <property type="term" value="C:condensed chromosome"/>
    <property type="evidence" value="ECO:0000318"/>
    <property type="project" value="GO_Central"/>
</dbReference>
<feature type="coiled-coil region" evidence="1">
    <location>
        <begin position="416"/>
        <end position="457"/>
    </location>
</feature>
<dbReference type="AlphaFoldDB" id="A2FMQ9"/>
<dbReference type="SMR" id="A2FMQ9"/>
<name>A2FMQ9_TRIV3</name>
<dbReference type="RefSeq" id="XP_001306746.1">
    <property type="nucleotide sequence ID" value="XM_001306745.1"/>
</dbReference>
<dbReference type="GO" id="GO:0003682">
    <property type="term" value="F:chromatin binding"/>
    <property type="evidence" value="ECO:0000318"/>
    <property type="project" value="GO_Central"/>
</dbReference>
<dbReference type="GO" id="GO:0007076">
    <property type="term" value="P:mitotic chromosome condensation"/>
    <property type="evidence" value="ECO:0000318"/>
    <property type="project" value="GO_Central"/>
</dbReference>
<dbReference type="STRING" id="5722.A2FMQ9"/>
<keyword evidence="1" id="KW-0175">Coiled coil</keyword>
<reference evidence="2" key="1">
    <citation type="submission" date="2006-10" db="EMBL/GenBank/DDBJ databases">
        <authorList>
            <person name="Amadeo P."/>
            <person name="Zhao Q."/>
            <person name="Wortman J."/>
            <person name="Fraser-Liggett C."/>
            <person name="Carlton J."/>
        </authorList>
    </citation>
    <scope>NUCLEOTIDE SEQUENCE</scope>
    <source>
        <strain evidence="2">G3</strain>
    </source>
</reference>
<dbReference type="InParanoid" id="A2FMQ9"/>
<protein>
    <submittedName>
        <fullName evidence="2">Uncharacterized protein</fullName>
    </submittedName>
</protein>
<feature type="coiled-coil region" evidence="1">
    <location>
        <begin position="78"/>
        <end position="259"/>
    </location>
</feature>
<proteinExistence type="predicted"/>
<feature type="coiled-coil region" evidence="1">
    <location>
        <begin position="288"/>
        <end position="391"/>
    </location>
</feature>
<evidence type="ECO:0000313" key="2">
    <source>
        <dbReference type="EMBL" id="EAX93816.1"/>
    </source>
</evidence>
<sequence>MSHGRPPDYVHGRIEVLSDAMSDSYKTYSNKYHQIKNYQQKQLSTANVLLERENTLTDYANKLLDKQKYIGESKSKLKNQIEARSNDIQHEIEELTESLNSLIDKFTKTSENIASIESKNVELKNNVQSLEQQMSSLLEKEQNLVVQIHNLIYEHNSNSVEIEKVKLTEVKNNIQDLDEKTTKQNEKIKNVNNDLDVVVLKKNKVTAKQKELQMTINKLQEVRVKNADQIRSELQALNSKQYIEEIHRLENEGSKLESNLTTKIQQEFGLSKELNNFEITKLKKSYRLTEQQHELDNLMIKKSEYINKTDFAQISNKHQDSNLNRLKKLNEQYEELQKQLKEVNIQITTETFKKDKANSDLKIANNNFDIANDIYNKIEEEIKKCEEIQNQIPKKYEIEPEIEIDVHLPEDVIEELNAINLENSKLLFEISNAENQIKQFENQHATLVRQIKQALKIPPDLIQTLKSTQTRFLNSKDIRTKVRQRMQARNTELEMLATTVNHLELDCLNKNRKINQNQVKFLNDQYNRLSMLLFNTCMTGILSNLTLEDFPSQIDYMNQIFSRIL</sequence>
<dbReference type="VEuPathDB" id="TrichDB:TVAG_054210"/>
<dbReference type="GO" id="GO:0000785">
    <property type="term" value="C:chromatin"/>
    <property type="evidence" value="ECO:0000318"/>
    <property type="project" value="GO_Central"/>
</dbReference>
<dbReference type="GO" id="GO:0000796">
    <property type="term" value="C:condensin complex"/>
    <property type="evidence" value="ECO:0000318"/>
    <property type="project" value="GO_Central"/>
</dbReference>
<accession>A2FMQ9</accession>